<dbReference type="PANTHER" id="PTHR38826:SF5">
    <property type="entry name" value="RIBONUCLEASE VAPC13"/>
    <property type="match status" value="1"/>
</dbReference>
<organism evidence="8 9">
    <name type="scientific">Rarobacter faecitabidus</name>
    <dbReference type="NCBI Taxonomy" id="13243"/>
    <lineage>
        <taxon>Bacteria</taxon>
        <taxon>Bacillati</taxon>
        <taxon>Actinomycetota</taxon>
        <taxon>Actinomycetes</taxon>
        <taxon>Micrococcales</taxon>
        <taxon>Rarobacteraceae</taxon>
        <taxon>Rarobacter</taxon>
    </lineage>
</organism>
<dbReference type="GO" id="GO:0000287">
    <property type="term" value="F:magnesium ion binding"/>
    <property type="evidence" value="ECO:0007669"/>
    <property type="project" value="UniProtKB-UniRule"/>
</dbReference>
<evidence type="ECO:0000259" key="7">
    <source>
        <dbReference type="Pfam" id="PF01850"/>
    </source>
</evidence>
<evidence type="ECO:0000313" key="9">
    <source>
        <dbReference type="Proteomes" id="UP000315389"/>
    </source>
</evidence>
<dbReference type="CDD" id="cd18692">
    <property type="entry name" value="PIN_VapC-like"/>
    <property type="match status" value="1"/>
</dbReference>
<keyword evidence="9" id="KW-1185">Reference proteome</keyword>
<feature type="binding site" evidence="6">
    <location>
        <position position="10"/>
    </location>
    <ligand>
        <name>Mg(2+)</name>
        <dbReference type="ChEBI" id="CHEBI:18420"/>
    </ligand>
</feature>
<accession>A0A542ZPQ0</accession>
<feature type="binding site" evidence="6">
    <location>
        <position position="104"/>
    </location>
    <ligand>
        <name>Mg(2+)</name>
        <dbReference type="ChEBI" id="CHEBI:18420"/>
    </ligand>
</feature>
<dbReference type="Proteomes" id="UP000315389">
    <property type="component" value="Unassembled WGS sequence"/>
</dbReference>
<comment type="caution">
    <text evidence="8">The sequence shown here is derived from an EMBL/GenBank/DDBJ whole genome shotgun (WGS) entry which is preliminary data.</text>
</comment>
<comment type="cofactor">
    <cofactor evidence="6">
        <name>Mg(2+)</name>
        <dbReference type="ChEBI" id="CHEBI:18420"/>
    </cofactor>
</comment>
<gene>
    <name evidence="6" type="primary">vapC</name>
    <name evidence="8" type="ORF">FB461_1829</name>
</gene>
<sequence>MKSTTVRFVDTNILLYAIATAPQEQAKAGVARDLLEARDLVLSTQVLQEFVVQATRASRPDRLTLDQAADLVEGFARFTVVDVTLEVVRTALAVQDRYGISYWDAAIIAAARAGRCGTLLSEDLSHGQDYGGVQVVNPFAGAET</sequence>
<evidence type="ECO:0000256" key="4">
    <source>
        <dbReference type="ARBA" id="ARBA00022801"/>
    </source>
</evidence>
<dbReference type="SUPFAM" id="SSF88723">
    <property type="entry name" value="PIN domain-like"/>
    <property type="match status" value="1"/>
</dbReference>
<proteinExistence type="inferred from homology"/>
<evidence type="ECO:0000256" key="2">
    <source>
        <dbReference type="ARBA" id="ARBA00022722"/>
    </source>
</evidence>
<evidence type="ECO:0000256" key="5">
    <source>
        <dbReference type="ARBA" id="ARBA00022842"/>
    </source>
</evidence>
<dbReference type="InterPro" id="IPR002716">
    <property type="entry name" value="PIN_dom"/>
</dbReference>
<dbReference type="EC" id="3.1.-.-" evidence="6"/>
<name>A0A542ZPQ0_RARFA</name>
<keyword evidence="3 6" id="KW-0479">Metal-binding</keyword>
<evidence type="ECO:0000256" key="3">
    <source>
        <dbReference type="ARBA" id="ARBA00022723"/>
    </source>
</evidence>
<comment type="function">
    <text evidence="6">Toxic component of a toxin-antitoxin (TA) system. An RNase.</text>
</comment>
<dbReference type="AlphaFoldDB" id="A0A542ZPQ0"/>
<dbReference type="HAMAP" id="MF_00265">
    <property type="entry name" value="VapC_Nob1"/>
    <property type="match status" value="1"/>
</dbReference>
<evidence type="ECO:0000313" key="8">
    <source>
        <dbReference type="EMBL" id="TQL62190.1"/>
    </source>
</evidence>
<protein>
    <recommendedName>
        <fullName evidence="6">Ribonuclease VapC</fullName>
        <shortName evidence="6">RNase VapC</shortName>
        <ecNumber evidence="6">3.1.-.-</ecNumber>
    </recommendedName>
    <alternativeName>
        <fullName evidence="6">Toxin VapC</fullName>
    </alternativeName>
</protein>
<evidence type="ECO:0000256" key="6">
    <source>
        <dbReference type="HAMAP-Rule" id="MF_00265"/>
    </source>
</evidence>
<dbReference type="InterPro" id="IPR029060">
    <property type="entry name" value="PIN-like_dom_sf"/>
</dbReference>
<keyword evidence="4 6" id="KW-0378">Hydrolase</keyword>
<dbReference type="EMBL" id="VFOS01000002">
    <property type="protein sequence ID" value="TQL62190.1"/>
    <property type="molecule type" value="Genomic_DNA"/>
</dbReference>
<keyword evidence="6" id="KW-0800">Toxin</keyword>
<dbReference type="GO" id="GO:0090729">
    <property type="term" value="F:toxin activity"/>
    <property type="evidence" value="ECO:0007669"/>
    <property type="project" value="UniProtKB-KW"/>
</dbReference>
<comment type="similarity">
    <text evidence="6">Belongs to the PINc/VapC protein family.</text>
</comment>
<dbReference type="PANTHER" id="PTHR38826">
    <property type="entry name" value="RIBONUCLEASE VAPC13"/>
    <property type="match status" value="1"/>
</dbReference>
<dbReference type="GO" id="GO:0016787">
    <property type="term" value="F:hydrolase activity"/>
    <property type="evidence" value="ECO:0007669"/>
    <property type="project" value="UniProtKB-KW"/>
</dbReference>
<dbReference type="Pfam" id="PF01850">
    <property type="entry name" value="PIN"/>
    <property type="match status" value="1"/>
</dbReference>
<reference evidence="8 9" key="1">
    <citation type="submission" date="2019-06" db="EMBL/GenBank/DDBJ databases">
        <title>Sequencing the genomes of 1000 actinobacteria strains.</title>
        <authorList>
            <person name="Klenk H.-P."/>
        </authorList>
    </citation>
    <scope>NUCLEOTIDE SEQUENCE [LARGE SCALE GENOMIC DNA]</scope>
    <source>
        <strain evidence="8 9">DSM 4813</strain>
    </source>
</reference>
<keyword evidence="2 6" id="KW-0540">Nuclease</keyword>
<dbReference type="InterPro" id="IPR052106">
    <property type="entry name" value="PINc/VapC_TA"/>
</dbReference>
<keyword evidence="5 6" id="KW-0460">Magnesium</keyword>
<keyword evidence="1 6" id="KW-1277">Toxin-antitoxin system</keyword>
<evidence type="ECO:0000256" key="1">
    <source>
        <dbReference type="ARBA" id="ARBA00022649"/>
    </source>
</evidence>
<dbReference type="GO" id="GO:0004540">
    <property type="term" value="F:RNA nuclease activity"/>
    <property type="evidence" value="ECO:0007669"/>
    <property type="project" value="InterPro"/>
</dbReference>
<dbReference type="OrthoDB" id="9792015at2"/>
<feature type="domain" description="PIN" evidence="7">
    <location>
        <begin position="8"/>
        <end position="123"/>
    </location>
</feature>
<dbReference type="Gene3D" id="3.40.50.1010">
    <property type="entry name" value="5'-nuclease"/>
    <property type="match status" value="1"/>
</dbReference>
<dbReference type="InterPro" id="IPR022907">
    <property type="entry name" value="VapC_family"/>
</dbReference>